<gene>
    <name evidence="1" type="ORF">ACFQ21_13510</name>
</gene>
<dbReference type="Proteomes" id="UP001597112">
    <property type="component" value="Unassembled WGS sequence"/>
</dbReference>
<reference evidence="2" key="1">
    <citation type="journal article" date="2019" name="Int. J. Syst. Evol. Microbiol.">
        <title>The Global Catalogue of Microorganisms (GCM) 10K type strain sequencing project: providing services to taxonomists for standard genome sequencing and annotation.</title>
        <authorList>
            <consortium name="The Broad Institute Genomics Platform"/>
            <consortium name="The Broad Institute Genome Sequencing Center for Infectious Disease"/>
            <person name="Wu L."/>
            <person name="Ma J."/>
        </authorList>
    </citation>
    <scope>NUCLEOTIDE SEQUENCE [LARGE SCALE GENOMIC DNA]</scope>
    <source>
        <strain evidence="2">CCUG 58938</strain>
    </source>
</reference>
<evidence type="ECO:0000313" key="1">
    <source>
        <dbReference type="EMBL" id="MFD1000334.1"/>
    </source>
</evidence>
<evidence type="ECO:0008006" key="3">
    <source>
        <dbReference type="Google" id="ProtNLM"/>
    </source>
</evidence>
<comment type="caution">
    <text evidence="1">The sequence shown here is derived from an EMBL/GenBank/DDBJ whole genome shotgun (WGS) entry which is preliminary data.</text>
</comment>
<dbReference type="RefSeq" id="WP_377579740.1">
    <property type="nucleotide sequence ID" value="NZ_JBHTKA010000004.1"/>
</dbReference>
<keyword evidence="2" id="KW-1185">Reference proteome</keyword>
<proteinExistence type="predicted"/>
<accession>A0ABW3K2I7</accession>
<name>A0ABW3K2I7_9BACT</name>
<evidence type="ECO:0000313" key="2">
    <source>
        <dbReference type="Proteomes" id="UP001597112"/>
    </source>
</evidence>
<dbReference type="EMBL" id="JBHTKA010000004">
    <property type="protein sequence ID" value="MFD1000334.1"/>
    <property type="molecule type" value="Genomic_DNA"/>
</dbReference>
<organism evidence="1 2">
    <name type="scientific">Ohtaekwangia kribbensis</name>
    <dbReference type="NCBI Taxonomy" id="688913"/>
    <lineage>
        <taxon>Bacteria</taxon>
        <taxon>Pseudomonadati</taxon>
        <taxon>Bacteroidota</taxon>
        <taxon>Cytophagia</taxon>
        <taxon>Cytophagales</taxon>
        <taxon>Fulvivirgaceae</taxon>
        <taxon>Ohtaekwangia</taxon>
    </lineage>
</organism>
<sequence>MERRLLILLLFSFNGIGNQLLACQCPTISIDKEADKAYDIVIGRVVSAKPGELLCSQYGPDVSFEFEVEYSYKGKLNGRVQLFGGQGGGSCGGILWENYDYLVVVHNAMTDYIPLCAATMPIWNELQIRSSF</sequence>
<protein>
    <recommendedName>
        <fullName evidence="3">Tissue inhibitor of metalloproteinase</fullName>
    </recommendedName>
</protein>